<keyword evidence="2" id="KW-1185">Reference proteome</keyword>
<sequence length="557" mass="63939">MHKSILAGYSSARAKFQLLGDTAAWLVLSYLFWALVIRPTIVRLRKRNALRPLPGPCFWYSIRTYWQKSRSNAVKDATSVFFQIICDVSQQYRGTTFKAYLGITPVVILHTPDAAQTLLTSKTNLRKPVVYNFLASWLGDHNILTAVGDSWRFKRRLMTPAFHFKVLDDYISSFNYNGTLLVERVDRLTAKHPGEPIPAFRLSQNCALDVTTKVLMGVDLDSQLDTTEPTFANHFNMLMFLIGVRIFRPWMWPDALYERTYEGRLYHKSIREMEKYTLEVLERRKGKLQQIAEELGSVPGDYGGEGDDRAQDSVIVDRFLKAHLQDSRYSIDEVKKDIDSLLFAGTDTTTSAVGWAFYMLGLHPKVLARVHQELDDIFGSDTERDITGDDLKRMKYLDICFKESLRLFPPAPIIGRVLDEDLVVDGYKIPKGVTCFVNIYSLHRNPECFKDPDLYIPERFLTPEVRNRHPFSYIPFSGGPKNCLGQRFALLEAKTLLAKVLRKYTLESTRPVSELRITYEVILKARGGLRIWFRNRAHADRAAKLAGFEETETNYGL</sequence>
<dbReference type="Proteomes" id="UP000821865">
    <property type="component" value="Chromosome 1"/>
</dbReference>
<proteinExistence type="predicted"/>
<evidence type="ECO:0000313" key="1">
    <source>
        <dbReference type="EMBL" id="KAH7978106.1"/>
    </source>
</evidence>
<gene>
    <name evidence="1" type="ORF">HPB49_004486</name>
</gene>
<accession>A0ACB8DUS4</accession>
<evidence type="ECO:0000313" key="2">
    <source>
        <dbReference type="Proteomes" id="UP000821865"/>
    </source>
</evidence>
<comment type="caution">
    <text evidence="1">The sequence shown here is derived from an EMBL/GenBank/DDBJ whole genome shotgun (WGS) entry which is preliminary data.</text>
</comment>
<organism evidence="1 2">
    <name type="scientific">Dermacentor silvarum</name>
    <name type="common">Tick</name>
    <dbReference type="NCBI Taxonomy" id="543639"/>
    <lineage>
        <taxon>Eukaryota</taxon>
        <taxon>Metazoa</taxon>
        <taxon>Ecdysozoa</taxon>
        <taxon>Arthropoda</taxon>
        <taxon>Chelicerata</taxon>
        <taxon>Arachnida</taxon>
        <taxon>Acari</taxon>
        <taxon>Parasitiformes</taxon>
        <taxon>Ixodida</taxon>
        <taxon>Ixodoidea</taxon>
        <taxon>Ixodidae</taxon>
        <taxon>Rhipicephalinae</taxon>
        <taxon>Dermacentor</taxon>
    </lineage>
</organism>
<name>A0ACB8DUS4_DERSI</name>
<reference evidence="1" key="1">
    <citation type="submission" date="2020-05" db="EMBL/GenBank/DDBJ databases">
        <title>Large-scale comparative analyses of tick genomes elucidate their genetic diversity and vector capacities.</title>
        <authorList>
            <person name="Jia N."/>
            <person name="Wang J."/>
            <person name="Shi W."/>
            <person name="Du L."/>
            <person name="Sun Y."/>
            <person name="Zhan W."/>
            <person name="Jiang J."/>
            <person name="Wang Q."/>
            <person name="Zhang B."/>
            <person name="Ji P."/>
            <person name="Sakyi L.B."/>
            <person name="Cui X."/>
            <person name="Yuan T."/>
            <person name="Jiang B."/>
            <person name="Yang W."/>
            <person name="Lam T.T.-Y."/>
            <person name="Chang Q."/>
            <person name="Ding S."/>
            <person name="Wang X."/>
            <person name="Zhu J."/>
            <person name="Ruan X."/>
            <person name="Zhao L."/>
            <person name="Wei J."/>
            <person name="Que T."/>
            <person name="Du C."/>
            <person name="Cheng J."/>
            <person name="Dai P."/>
            <person name="Han X."/>
            <person name="Huang E."/>
            <person name="Gao Y."/>
            <person name="Liu J."/>
            <person name="Shao H."/>
            <person name="Ye R."/>
            <person name="Li L."/>
            <person name="Wei W."/>
            <person name="Wang X."/>
            <person name="Wang C."/>
            <person name="Yang T."/>
            <person name="Huo Q."/>
            <person name="Li W."/>
            <person name="Guo W."/>
            <person name="Chen H."/>
            <person name="Zhou L."/>
            <person name="Ni X."/>
            <person name="Tian J."/>
            <person name="Zhou Y."/>
            <person name="Sheng Y."/>
            <person name="Liu T."/>
            <person name="Pan Y."/>
            <person name="Xia L."/>
            <person name="Li J."/>
            <person name="Zhao F."/>
            <person name="Cao W."/>
        </authorList>
    </citation>
    <scope>NUCLEOTIDE SEQUENCE</scope>
    <source>
        <strain evidence="1">Dsil-2018</strain>
    </source>
</reference>
<protein>
    <submittedName>
        <fullName evidence="1">Uncharacterized protein</fullName>
    </submittedName>
</protein>
<dbReference type="EMBL" id="CM023470">
    <property type="protein sequence ID" value="KAH7978106.1"/>
    <property type="molecule type" value="Genomic_DNA"/>
</dbReference>